<feature type="region of interest" description="Disordered" evidence="2">
    <location>
        <begin position="32"/>
        <end position="144"/>
    </location>
</feature>
<organism evidence="4">
    <name type="scientific">Amorphochlora amoebiformis</name>
    <dbReference type="NCBI Taxonomy" id="1561963"/>
    <lineage>
        <taxon>Eukaryota</taxon>
        <taxon>Sar</taxon>
        <taxon>Rhizaria</taxon>
        <taxon>Cercozoa</taxon>
        <taxon>Chlorarachniophyceae</taxon>
        <taxon>Amorphochlora</taxon>
    </lineage>
</organism>
<dbReference type="PANTHER" id="PTHR22957:SF26">
    <property type="entry name" value="LD44506P"/>
    <property type="match status" value="1"/>
</dbReference>
<name>A0A7S0D3Z1_9EUKA</name>
<dbReference type="InterPro" id="IPR000195">
    <property type="entry name" value="Rab-GAP-TBC_dom"/>
</dbReference>
<gene>
    <name evidence="4" type="ORF">LAMO00422_LOCUS6718</name>
</gene>
<dbReference type="GO" id="GO:0071889">
    <property type="term" value="F:14-3-3 protein binding"/>
    <property type="evidence" value="ECO:0007669"/>
    <property type="project" value="UniProtKB-ARBA"/>
</dbReference>
<proteinExistence type="predicted"/>
<accession>A0A7S0D3Z1</accession>
<evidence type="ECO:0000256" key="1">
    <source>
        <dbReference type="ARBA" id="ARBA00022468"/>
    </source>
</evidence>
<dbReference type="GO" id="GO:0005096">
    <property type="term" value="F:GTPase activator activity"/>
    <property type="evidence" value="ECO:0007669"/>
    <property type="project" value="UniProtKB-KW"/>
</dbReference>
<dbReference type="PANTHER" id="PTHR22957">
    <property type="entry name" value="TBC1 DOMAIN FAMILY MEMBER GTPASE-ACTIVATING PROTEIN"/>
    <property type="match status" value="1"/>
</dbReference>
<evidence type="ECO:0000259" key="3">
    <source>
        <dbReference type="PROSITE" id="PS50086"/>
    </source>
</evidence>
<dbReference type="FunFam" id="1.10.472.80:FF:000001">
    <property type="entry name" value="TBC1 domain family member 22B"/>
    <property type="match status" value="1"/>
</dbReference>
<keyword evidence="1" id="KW-0343">GTPase activation</keyword>
<reference evidence="4" key="1">
    <citation type="submission" date="2021-01" db="EMBL/GenBank/DDBJ databases">
        <authorList>
            <person name="Corre E."/>
            <person name="Pelletier E."/>
            <person name="Niang G."/>
            <person name="Scheremetjew M."/>
            <person name="Finn R."/>
            <person name="Kale V."/>
            <person name="Holt S."/>
            <person name="Cochrane G."/>
            <person name="Meng A."/>
            <person name="Brown T."/>
            <person name="Cohen L."/>
        </authorList>
    </citation>
    <scope>NUCLEOTIDE SEQUENCE</scope>
    <source>
        <strain evidence="4">CCMP2058</strain>
    </source>
</reference>
<dbReference type="InterPro" id="IPR035969">
    <property type="entry name" value="Rab-GAP_TBC_sf"/>
</dbReference>
<feature type="domain" description="Rab-GAP TBC" evidence="3">
    <location>
        <begin position="176"/>
        <end position="403"/>
    </location>
</feature>
<dbReference type="Pfam" id="PF00566">
    <property type="entry name" value="RabGAP-TBC"/>
    <property type="match status" value="1"/>
</dbReference>
<evidence type="ECO:0000313" key="4">
    <source>
        <dbReference type="EMBL" id="CAD8442360.1"/>
    </source>
</evidence>
<feature type="compositionally biased region" description="Basic and acidic residues" evidence="2">
    <location>
        <begin position="79"/>
        <end position="93"/>
    </location>
</feature>
<dbReference type="Gene3D" id="1.10.8.270">
    <property type="entry name" value="putative rabgap domain of human tbc1 domain family member 14 like domains"/>
    <property type="match status" value="1"/>
</dbReference>
<dbReference type="SUPFAM" id="SSF47923">
    <property type="entry name" value="Ypt/Rab-GAP domain of gyp1p"/>
    <property type="match status" value="2"/>
</dbReference>
<dbReference type="PROSITE" id="PS50086">
    <property type="entry name" value="TBC_RABGAP"/>
    <property type="match status" value="1"/>
</dbReference>
<dbReference type="FunFam" id="1.10.8.270:FF:000004">
    <property type="entry name" value="TBC1 domain family, member 22B"/>
    <property type="match status" value="1"/>
</dbReference>
<feature type="compositionally biased region" description="Basic and acidic residues" evidence="2">
    <location>
        <begin position="111"/>
        <end position="140"/>
    </location>
</feature>
<dbReference type="Gene3D" id="1.10.472.80">
    <property type="entry name" value="Ypt/Rab-GAP domain of gyp1p, domain 3"/>
    <property type="match status" value="1"/>
</dbReference>
<sequence>MSEPTNEPAESGSQKVGIGGLVWSMTGGLISRLSGTRERPIQPASKTSEARKGFWNRKPSNASDSAKQVRGAQYPPLTRPEKMPVTKQPESKNYKRQGSDQPMPVGPEGSEATKPHVEKVIEEEKGDTPIEEKKDKEMKQKRASSANSLTKCAAIFKLINESNLDMSTLRKQSWSGLCAPVRSDVWQLILGYQPTNRERRGPTVAKRRKEYQDHCRNIYFEDESRYSSSERKIMHQIRLDTPRTLPGLTLLQHKSIQKLLERILYIWSVRHPASGYVQGINDLVIPFLMVFLAARNGVELTELEEKHVTAEHLKIVEADCFWCMSNLIDGIQDNYTSSQPGIQRMVFKLQELIHRLDQPLHDHLKSHEVRFFDFSYRWMNCVLVRELSMPLIVRVWDTYIAQPDGCKVFHVYMCAAMLQRFSAEIRSLTDFHDLMMYLQNLPTKDWTEKDVETLLAQAYVYMYQFEGAENHLH</sequence>
<evidence type="ECO:0000256" key="2">
    <source>
        <dbReference type="SAM" id="MobiDB-lite"/>
    </source>
</evidence>
<dbReference type="EMBL" id="HBEM01009583">
    <property type="protein sequence ID" value="CAD8442360.1"/>
    <property type="molecule type" value="Transcribed_RNA"/>
</dbReference>
<protein>
    <recommendedName>
        <fullName evidence="3">Rab-GAP TBC domain-containing protein</fullName>
    </recommendedName>
</protein>
<dbReference type="AlphaFoldDB" id="A0A7S0D3Z1"/>
<dbReference type="SMART" id="SM00164">
    <property type="entry name" value="TBC"/>
    <property type="match status" value="1"/>
</dbReference>